<keyword evidence="1 4" id="KW-0349">Heme</keyword>
<dbReference type="PIRSF" id="PIRSF000008">
    <property type="entry name" value="Cytochrome_c551i"/>
    <property type="match status" value="1"/>
</dbReference>
<dbReference type="EMBL" id="FQXE01000001">
    <property type="protein sequence ID" value="SHG73327.1"/>
    <property type="molecule type" value="Genomic_DNA"/>
</dbReference>
<evidence type="ECO:0000256" key="1">
    <source>
        <dbReference type="ARBA" id="ARBA00022617"/>
    </source>
</evidence>
<dbReference type="GO" id="GO:0005506">
    <property type="term" value="F:iron ion binding"/>
    <property type="evidence" value="ECO:0007669"/>
    <property type="project" value="InterPro"/>
</dbReference>
<evidence type="ECO:0000256" key="5">
    <source>
        <dbReference type="PIRSR" id="PIRSR000008-2"/>
    </source>
</evidence>
<accession>A0A1M5M7S6</accession>
<dbReference type="STRING" id="658167.SAMN04488135_101152"/>
<dbReference type="PROSITE" id="PS51007">
    <property type="entry name" value="CYTC"/>
    <property type="match status" value="1"/>
</dbReference>
<dbReference type="InterPro" id="IPR009056">
    <property type="entry name" value="Cyt_c-like_dom"/>
</dbReference>
<sequence>MSKLVSRQAICGRVLKQAVCGMAALLFVSTAWGQMTFRNAVTGEELSLDEGRSEGRDTPAVKAFVQTGVNPYNEDRAVLPKAKELFSTACSGCHGHLGEGKIGPALNHSGWNYQIEEDKGLFEVIYGGATRQMGPQYEMLTQDEMLQIMAWIRHLYTGPAEDAVWLTEEQQKNFKPYKE</sequence>
<dbReference type="Proteomes" id="UP000184226">
    <property type="component" value="Unassembled WGS sequence"/>
</dbReference>
<dbReference type="AlphaFoldDB" id="A0A1M5M7S6"/>
<dbReference type="InterPro" id="IPR036909">
    <property type="entry name" value="Cyt_c-like_dom_sf"/>
</dbReference>
<dbReference type="GO" id="GO:0020037">
    <property type="term" value="F:heme binding"/>
    <property type="evidence" value="ECO:0007669"/>
    <property type="project" value="InterPro"/>
</dbReference>
<dbReference type="NCBIfam" id="TIGR03872">
    <property type="entry name" value="cytochrome_MoxG"/>
    <property type="match status" value="1"/>
</dbReference>
<feature type="binding site" description="covalent" evidence="4">
    <location>
        <position position="93"/>
    </location>
    <ligand>
        <name>heme c</name>
        <dbReference type="ChEBI" id="CHEBI:61717"/>
    </ligand>
</feature>
<dbReference type="SUPFAM" id="SSF46626">
    <property type="entry name" value="Cytochrome c"/>
    <property type="match status" value="1"/>
</dbReference>
<dbReference type="InterPro" id="IPR009153">
    <property type="entry name" value="Cyt_cL"/>
</dbReference>
<keyword evidence="8" id="KW-1185">Reference proteome</keyword>
<feature type="binding site" description="covalent" evidence="4">
    <location>
        <position position="90"/>
    </location>
    <ligand>
        <name>heme c</name>
        <dbReference type="ChEBI" id="CHEBI:61717"/>
    </ligand>
</feature>
<dbReference type="Pfam" id="PF00034">
    <property type="entry name" value="Cytochrom_C"/>
    <property type="match status" value="1"/>
</dbReference>
<dbReference type="RefSeq" id="WP_178372241.1">
    <property type="nucleotide sequence ID" value="NZ_FQXE01000001.1"/>
</dbReference>
<evidence type="ECO:0000256" key="3">
    <source>
        <dbReference type="ARBA" id="ARBA00023004"/>
    </source>
</evidence>
<comment type="PTM">
    <text evidence="4">Binds 1 heme c group covalently per subunit.</text>
</comment>
<keyword evidence="3 5" id="KW-0408">Iron</keyword>
<gene>
    <name evidence="7" type="ORF">SAMN04488135_101152</name>
</gene>
<evidence type="ECO:0000256" key="2">
    <source>
        <dbReference type="ARBA" id="ARBA00022723"/>
    </source>
</evidence>
<feature type="domain" description="Cytochrome c" evidence="6">
    <location>
        <begin position="77"/>
        <end position="156"/>
    </location>
</feature>
<protein>
    <submittedName>
        <fullName evidence="7">Cytochrome cL apoprotein</fullName>
    </submittedName>
</protein>
<proteinExistence type="predicted"/>
<evidence type="ECO:0000259" key="6">
    <source>
        <dbReference type="PROSITE" id="PS51007"/>
    </source>
</evidence>
<evidence type="ECO:0000313" key="8">
    <source>
        <dbReference type="Proteomes" id="UP000184226"/>
    </source>
</evidence>
<feature type="binding site" description="axial binding residue" evidence="5">
    <location>
        <position position="94"/>
    </location>
    <ligand>
        <name>heme c</name>
        <dbReference type="ChEBI" id="CHEBI:61717"/>
    </ligand>
    <ligandPart>
        <name>Fe</name>
        <dbReference type="ChEBI" id="CHEBI:18248"/>
    </ligandPart>
</feature>
<dbReference type="GO" id="GO:0042597">
    <property type="term" value="C:periplasmic space"/>
    <property type="evidence" value="ECO:0007669"/>
    <property type="project" value="InterPro"/>
</dbReference>
<name>A0A1M5M7S6_9BURK</name>
<evidence type="ECO:0000256" key="4">
    <source>
        <dbReference type="PIRSR" id="PIRSR000008-1"/>
    </source>
</evidence>
<evidence type="ECO:0000313" key="7">
    <source>
        <dbReference type="EMBL" id="SHG73327.1"/>
    </source>
</evidence>
<dbReference type="GO" id="GO:0009055">
    <property type="term" value="F:electron transfer activity"/>
    <property type="evidence" value="ECO:0007669"/>
    <property type="project" value="InterPro"/>
</dbReference>
<reference evidence="7 8" key="1">
    <citation type="submission" date="2016-11" db="EMBL/GenBank/DDBJ databases">
        <authorList>
            <person name="Jaros S."/>
            <person name="Januszkiewicz K."/>
            <person name="Wedrychowicz H."/>
        </authorList>
    </citation>
    <scope>NUCLEOTIDE SEQUENCE [LARGE SCALE GENOMIC DNA]</scope>
    <source>
        <strain evidence="7 8">CGMCC 1.10190</strain>
    </source>
</reference>
<keyword evidence="2 5" id="KW-0479">Metal-binding</keyword>
<dbReference type="Gene3D" id="1.10.760.10">
    <property type="entry name" value="Cytochrome c-like domain"/>
    <property type="match status" value="1"/>
</dbReference>
<organism evidence="7 8">
    <name type="scientific">Pollutimonas bauzanensis</name>
    <dbReference type="NCBI Taxonomy" id="658167"/>
    <lineage>
        <taxon>Bacteria</taxon>
        <taxon>Pseudomonadati</taxon>
        <taxon>Pseudomonadota</taxon>
        <taxon>Betaproteobacteria</taxon>
        <taxon>Burkholderiales</taxon>
        <taxon>Alcaligenaceae</taxon>
        <taxon>Pollutimonas</taxon>
    </lineage>
</organism>